<dbReference type="InterPro" id="IPR036397">
    <property type="entry name" value="RNaseH_sf"/>
</dbReference>
<accession>A0A8K0KPJ3</accession>
<evidence type="ECO:0000313" key="1">
    <source>
        <dbReference type="EMBL" id="KAG8238094.1"/>
    </source>
</evidence>
<gene>
    <name evidence="1" type="ORF">J437_LFUL012201</name>
</gene>
<reference evidence="1" key="2">
    <citation type="submission" date="2017-10" db="EMBL/GenBank/DDBJ databases">
        <title>Ladona fulva Genome sequencing and assembly.</title>
        <authorList>
            <person name="Murali S."/>
            <person name="Richards S."/>
            <person name="Bandaranaike D."/>
            <person name="Bellair M."/>
            <person name="Blankenburg K."/>
            <person name="Chao H."/>
            <person name="Dinh H."/>
            <person name="Doddapaneni H."/>
            <person name="Dugan-Rocha S."/>
            <person name="Elkadiri S."/>
            <person name="Gnanaolivu R."/>
            <person name="Hernandez B."/>
            <person name="Skinner E."/>
            <person name="Javaid M."/>
            <person name="Lee S."/>
            <person name="Li M."/>
            <person name="Ming W."/>
            <person name="Munidasa M."/>
            <person name="Muniz J."/>
            <person name="Nguyen L."/>
            <person name="Hughes D."/>
            <person name="Osuji N."/>
            <person name="Pu L.-L."/>
            <person name="Puazo M."/>
            <person name="Qu C."/>
            <person name="Quiroz J."/>
            <person name="Raj R."/>
            <person name="Weissenberger G."/>
            <person name="Xin Y."/>
            <person name="Zou X."/>
            <person name="Han Y."/>
            <person name="Worley K."/>
            <person name="Muzny D."/>
            <person name="Gibbs R."/>
        </authorList>
    </citation>
    <scope>NUCLEOTIDE SEQUENCE</scope>
    <source>
        <strain evidence="1">Sampled in the wild</strain>
    </source>
</reference>
<evidence type="ECO:0008006" key="3">
    <source>
        <dbReference type="Google" id="ProtNLM"/>
    </source>
</evidence>
<organism evidence="1 2">
    <name type="scientific">Ladona fulva</name>
    <name type="common">Scarce chaser dragonfly</name>
    <name type="synonym">Libellula fulva</name>
    <dbReference type="NCBI Taxonomy" id="123851"/>
    <lineage>
        <taxon>Eukaryota</taxon>
        <taxon>Metazoa</taxon>
        <taxon>Ecdysozoa</taxon>
        <taxon>Arthropoda</taxon>
        <taxon>Hexapoda</taxon>
        <taxon>Insecta</taxon>
        <taxon>Pterygota</taxon>
        <taxon>Palaeoptera</taxon>
        <taxon>Odonata</taxon>
        <taxon>Epiprocta</taxon>
        <taxon>Anisoptera</taxon>
        <taxon>Libelluloidea</taxon>
        <taxon>Libellulidae</taxon>
        <taxon>Ladona</taxon>
    </lineage>
</organism>
<dbReference type="OrthoDB" id="616263at2759"/>
<dbReference type="GO" id="GO:0003676">
    <property type="term" value="F:nucleic acid binding"/>
    <property type="evidence" value="ECO:0007669"/>
    <property type="project" value="InterPro"/>
</dbReference>
<dbReference type="AlphaFoldDB" id="A0A8K0KPJ3"/>
<dbReference type="Proteomes" id="UP000792457">
    <property type="component" value="Unassembled WGS sequence"/>
</dbReference>
<protein>
    <recommendedName>
        <fullName evidence="3">Histone-lysine N-methyltransferase SETMAR</fullName>
    </recommendedName>
</protein>
<sequence>MLTRGVYWLHDNAHPHLSHGLSHQVHLDSFGWDVLNHPPYSRLGAFRLSSFHLPQAHMGGIKFSTDEHVQKVGEGARRRVLRGGHKKLAPRATCIERDGDYVEK</sequence>
<evidence type="ECO:0000313" key="2">
    <source>
        <dbReference type="Proteomes" id="UP000792457"/>
    </source>
</evidence>
<proteinExistence type="predicted"/>
<dbReference type="EMBL" id="KZ309282">
    <property type="protein sequence ID" value="KAG8238094.1"/>
    <property type="molecule type" value="Genomic_DNA"/>
</dbReference>
<comment type="caution">
    <text evidence="1">The sequence shown here is derived from an EMBL/GenBank/DDBJ whole genome shotgun (WGS) entry which is preliminary data.</text>
</comment>
<dbReference type="Gene3D" id="3.30.420.10">
    <property type="entry name" value="Ribonuclease H-like superfamily/Ribonuclease H"/>
    <property type="match status" value="1"/>
</dbReference>
<reference evidence="1" key="1">
    <citation type="submission" date="2013-04" db="EMBL/GenBank/DDBJ databases">
        <authorList>
            <person name="Qu J."/>
            <person name="Murali S.C."/>
            <person name="Bandaranaike D."/>
            <person name="Bellair M."/>
            <person name="Blankenburg K."/>
            <person name="Chao H."/>
            <person name="Dinh H."/>
            <person name="Doddapaneni H."/>
            <person name="Downs B."/>
            <person name="Dugan-Rocha S."/>
            <person name="Elkadiri S."/>
            <person name="Gnanaolivu R.D."/>
            <person name="Hernandez B."/>
            <person name="Javaid M."/>
            <person name="Jayaseelan J.C."/>
            <person name="Lee S."/>
            <person name="Li M."/>
            <person name="Ming W."/>
            <person name="Munidasa M."/>
            <person name="Muniz J."/>
            <person name="Nguyen L."/>
            <person name="Ongeri F."/>
            <person name="Osuji N."/>
            <person name="Pu L.-L."/>
            <person name="Puazo M."/>
            <person name="Qu C."/>
            <person name="Quiroz J."/>
            <person name="Raj R."/>
            <person name="Weissenberger G."/>
            <person name="Xin Y."/>
            <person name="Zou X."/>
            <person name="Han Y."/>
            <person name="Richards S."/>
            <person name="Worley K."/>
            <person name="Muzny D."/>
            <person name="Gibbs R."/>
        </authorList>
    </citation>
    <scope>NUCLEOTIDE SEQUENCE</scope>
    <source>
        <strain evidence="1">Sampled in the wild</strain>
    </source>
</reference>
<keyword evidence="2" id="KW-1185">Reference proteome</keyword>
<name>A0A8K0KPJ3_LADFU</name>